<feature type="transmembrane region" description="Helical" evidence="8">
    <location>
        <begin position="121"/>
        <end position="140"/>
    </location>
</feature>
<protein>
    <recommendedName>
        <fullName evidence="2">histidine kinase</fullName>
        <ecNumber evidence="2">2.7.13.3</ecNumber>
    </recommendedName>
</protein>
<proteinExistence type="predicted"/>
<dbReference type="Gene3D" id="3.30.565.10">
    <property type="entry name" value="Histidine kinase-like ATPase, C-terminal domain"/>
    <property type="match status" value="1"/>
</dbReference>
<keyword evidence="11" id="KW-1185">Reference proteome</keyword>
<dbReference type="SUPFAM" id="SSF55890">
    <property type="entry name" value="Sporulation response regulatory protein Spo0B"/>
    <property type="match status" value="1"/>
</dbReference>
<accession>A0A4R8H9L4</accession>
<feature type="transmembrane region" description="Helical" evidence="8">
    <location>
        <begin position="53"/>
        <end position="75"/>
    </location>
</feature>
<evidence type="ECO:0000256" key="3">
    <source>
        <dbReference type="ARBA" id="ARBA00022553"/>
    </source>
</evidence>
<dbReference type="PRINTS" id="PR00344">
    <property type="entry name" value="BCTRLSENSOR"/>
</dbReference>
<dbReference type="InterPro" id="IPR036890">
    <property type="entry name" value="HATPase_C_sf"/>
</dbReference>
<feature type="transmembrane region" description="Helical" evidence="8">
    <location>
        <begin position="176"/>
        <end position="198"/>
    </location>
</feature>
<dbReference type="AlphaFoldDB" id="A0A4R8H9L4"/>
<dbReference type="GO" id="GO:0000155">
    <property type="term" value="F:phosphorelay sensor kinase activity"/>
    <property type="evidence" value="ECO:0007669"/>
    <property type="project" value="InterPro"/>
</dbReference>
<evidence type="ECO:0000259" key="9">
    <source>
        <dbReference type="PROSITE" id="PS50109"/>
    </source>
</evidence>
<evidence type="ECO:0000256" key="5">
    <source>
        <dbReference type="ARBA" id="ARBA00022777"/>
    </source>
</evidence>
<keyword evidence="8" id="KW-0472">Membrane</keyword>
<feature type="transmembrane region" description="Helical" evidence="8">
    <location>
        <begin position="12"/>
        <end position="33"/>
    </location>
</feature>
<evidence type="ECO:0000256" key="2">
    <source>
        <dbReference type="ARBA" id="ARBA00012438"/>
    </source>
</evidence>
<dbReference type="InterPro" id="IPR016120">
    <property type="entry name" value="Sig_transdc_His_kin_SpoOB"/>
</dbReference>
<dbReference type="InterPro" id="IPR039506">
    <property type="entry name" value="SPOB_a"/>
</dbReference>
<dbReference type="Gene3D" id="1.10.287.130">
    <property type="match status" value="1"/>
</dbReference>
<dbReference type="Pfam" id="PF02518">
    <property type="entry name" value="HATPase_c"/>
    <property type="match status" value="1"/>
</dbReference>
<feature type="transmembrane region" description="Helical" evidence="8">
    <location>
        <begin position="147"/>
        <end position="170"/>
    </location>
</feature>
<keyword evidence="7" id="KW-0175">Coiled coil</keyword>
<feature type="transmembrane region" description="Helical" evidence="8">
    <location>
        <begin position="210"/>
        <end position="229"/>
    </location>
</feature>
<organism evidence="10 11">
    <name type="scientific">Orenia marismortui</name>
    <dbReference type="NCBI Taxonomy" id="46469"/>
    <lineage>
        <taxon>Bacteria</taxon>
        <taxon>Bacillati</taxon>
        <taxon>Bacillota</taxon>
        <taxon>Clostridia</taxon>
        <taxon>Halanaerobiales</taxon>
        <taxon>Halobacteroidaceae</taxon>
        <taxon>Orenia</taxon>
    </lineage>
</organism>
<dbReference type="Proteomes" id="UP000295832">
    <property type="component" value="Unassembled WGS sequence"/>
</dbReference>
<dbReference type="EMBL" id="SOEG01000005">
    <property type="protein sequence ID" value="TDX52767.1"/>
    <property type="molecule type" value="Genomic_DNA"/>
</dbReference>
<reference evidence="10 11" key="1">
    <citation type="submission" date="2019-03" db="EMBL/GenBank/DDBJ databases">
        <title>Subsurface microbial communities from deep shales in Ohio and West Virginia, USA.</title>
        <authorList>
            <person name="Wrighton K."/>
        </authorList>
    </citation>
    <scope>NUCLEOTIDE SEQUENCE [LARGE SCALE GENOMIC DNA]</scope>
    <source>
        <strain evidence="10 11">MSL 6dP</strain>
    </source>
</reference>
<dbReference type="InterPro" id="IPR004358">
    <property type="entry name" value="Sig_transdc_His_kin-like_C"/>
</dbReference>
<evidence type="ECO:0000313" key="11">
    <source>
        <dbReference type="Proteomes" id="UP000295832"/>
    </source>
</evidence>
<dbReference type="PANTHER" id="PTHR43547">
    <property type="entry name" value="TWO-COMPONENT HISTIDINE KINASE"/>
    <property type="match status" value="1"/>
</dbReference>
<sequence length="488" mass="57380">MQLSKEKLLTFNLRYISALFLAIILFLMLQFMYHQVVIDFLEEYDFFNISFYNLSEFILEISIVLICWNIFLLLIFSYKYTNNLRNLFVSVSFLFAGTMNIIHAILVFSDSYLKYNSSSEVFSISARLIVVIAVLFSWLVKDREKYNLYYISFSILISFLSSITISYVLFKLWMTYEGIILIIKFVLIIMLAFNIRLYNREFLSKNDNSSLYIAKGFIFLLLSEALSLFQVDVFSSLYFLLHLYKFIAFYYIFKSIFIDEITEGILAKKEVDLKNIKLELKEEKIKDLRVQRHDFKNQLQTIYTMVQMDKFQEAEEYIKELHIDLDFMDTKVLKDNILYSVFLPKKQEAIKRGIDLKIKMDVDLSMIIIPNNKIIKILFNLIDNAIDALDEVDIPNKKIIVELMDRDNSIYMIVYNNGATISDDLMSSNIFEPGYSTKGENRGFGLYIVKSLLEEYGGEINVKSKRDNGTSFICKLPKRNQELSIKYN</sequence>
<feature type="coiled-coil region" evidence="7">
    <location>
        <begin position="266"/>
        <end position="298"/>
    </location>
</feature>
<dbReference type="SMART" id="SM00387">
    <property type="entry name" value="HATPase_c"/>
    <property type="match status" value="1"/>
</dbReference>
<dbReference type="InterPro" id="IPR003594">
    <property type="entry name" value="HATPase_dom"/>
</dbReference>
<evidence type="ECO:0000256" key="6">
    <source>
        <dbReference type="ARBA" id="ARBA00023012"/>
    </source>
</evidence>
<keyword evidence="4" id="KW-0808">Transferase</keyword>
<dbReference type="PROSITE" id="PS50109">
    <property type="entry name" value="HIS_KIN"/>
    <property type="match status" value="1"/>
</dbReference>
<evidence type="ECO:0000256" key="1">
    <source>
        <dbReference type="ARBA" id="ARBA00000085"/>
    </source>
</evidence>
<keyword evidence="5 10" id="KW-0418">Kinase</keyword>
<evidence type="ECO:0000256" key="8">
    <source>
        <dbReference type="SAM" id="Phobius"/>
    </source>
</evidence>
<evidence type="ECO:0000256" key="7">
    <source>
        <dbReference type="SAM" id="Coils"/>
    </source>
</evidence>
<evidence type="ECO:0000313" key="10">
    <source>
        <dbReference type="EMBL" id="TDX52767.1"/>
    </source>
</evidence>
<evidence type="ECO:0000256" key="4">
    <source>
        <dbReference type="ARBA" id="ARBA00022679"/>
    </source>
</evidence>
<dbReference type="SUPFAM" id="SSF55874">
    <property type="entry name" value="ATPase domain of HSP90 chaperone/DNA topoisomerase II/histidine kinase"/>
    <property type="match status" value="1"/>
</dbReference>
<dbReference type="InterPro" id="IPR033425">
    <property type="entry name" value="MASE3"/>
</dbReference>
<dbReference type="InterPro" id="IPR005467">
    <property type="entry name" value="His_kinase_dom"/>
</dbReference>
<keyword evidence="8" id="KW-0812">Transmembrane</keyword>
<keyword evidence="8" id="KW-1133">Transmembrane helix</keyword>
<comment type="caution">
    <text evidence="10">The sequence shown here is derived from an EMBL/GenBank/DDBJ whole genome shotgun (WGS) entry which is preliminary data.</text>
</comment>
<dbReference type="STRING" id="926561.GCA_000379025_03127"/>
<dbReference type="Pfam" id="PF14689">
    <property type="entry name" value="SPOB_a"/>
    <property type="match status" value="1"/>
</dbReference>
<name>A0A4R8H9L4_9FIRM</name>
<gene>
    <name evidence="10" type="ORF">C7959_105124</name>
</gene>
<comment type="catalytic activity">
    <reaction evidence="1">
        <text>ATP + protein L-histidine = ADP + protein N-phospho-L-histidine.</text>
        <dbReference type="EC" id="2.7.13.3"/>
    </reaction>
</comment>
<keyword evidence="6" id="KW-0902">Two-component regulatory system</keyword>
<feature type="transmembrane region" description="Helical" evidence="8">
    <location>
        <begin position="87"/>
        <end position="109"/>
    </location>
</feature>
<dbReference type="RefSeq" id="WP_134115535.1">
    <property type="nucleotide sequence ID" value="NZ_SOEG01000005.1"/>
</dbReference>
<dbReference type="EC" id="2.7.13.3" evidence="2"/>
<feature type="domain" description="Histidine kinase" evidence="9">
    <location>
        <begin position="352"/>
        <end position="480"/>
    </location>
</feature>
<dbReference type="PANTHER" id="PTHR43547:SF10">
    <property type="entry name" value="SENSOR HISTIDINE KINASE DCUS"/>
    <property type="match status" value="1"/>
</dbReference>
<keyword evidence="3" id="KW-0597">Phosphoprotein</keyword>
<dbReference type="Pfam" id="PF17159">
    <property type="entry name" value="MASE3"/>
    <property type="match status" value="1"/>
</dbReference>